<keyword evidence="1" id="KW-0175">Coiled coil</keyword>
<comment type="caution">
    <text evidence="2">The sequence shown here is derived from an EMBL/GenBank/DDBJ whole genome shotgun (WGS) entry which is preliminary data.</text>
</comment>
<protein>
    <submittedName>
        <fullName evidence="2">Uncharacterized protein</fullName>
    </submittedName>
</protein>
<dbReference type="Proteomes" id="UP001604336">
    <property type="component" value="Unassembled WGS sequence"/>
</dbReference>
<evidence type="ECO:0000313" key="2">
    <source>
        <dbReference type="EMBL" id="KAL2519471.1"/>
    </source>
</evidence>
<proteinExistence type="predicted"/>
<organism evidence="2 3">
    <name type="scientific">Abeliophyllum distichum</name>
    <dbReference type="NCBI Taxonomy" id="126358"/>
    <lineage>
        <taxon>Eukaryota</taxon>
        <taxon>Viridiplantae</taxon>
        <taxon>Streptophyta</taxon>
        <taxon>Embryophyta</taxon>
        <taxon>Tracheophyta</taxon>
        <taxon>Spermatophyta</taxon>
        <taxon>Magnoliopsida</taxon>
        <taxon>eudicotyledons</taxon>
        <taxon>Gunneridae</taxon>
        <taxon>Pentapetalae</taxon>
        <taxon>asterids</taxon>
        <taxon>lamiids</taxon>
        <taxon>Lamiales</taxon>
        <taxon>Oleaceae</taxon>
        <taxon>Forsythieae</taxon>
        <taxon>Abeliophyllum</taxon>
    </lineage>
</organism>
<keyword evidence="3" id="KW-1185">Reference proteome</keyword>
<gene>
    <name evidence="2" type="ORF">Adt_15718</name>
</gene>
<name>A0ABD1U387_9LAMI</name>
<dbReference type="EMBL" id="JBFOLK010000004">
    <property type="protein sequence ID" value="KAL2519471.1"/>
    <property type="molecule type" value="Genomic_DNA"/>
</dbReference>
<sequence>MSYSRNSKERLTALRVKNALLENRQKELKETINNLLQSRESFVKAYEDSTCEMKRAMESRDRMILFHSEKIKAHSLLVNSIEKEASSIKQIVNYTQCVLNEKEEVAVKLKKKLHEIATFEKLFIEKISDLECKMRINEEELTGKDKIILGLEAQLKLAKTNDKFQPTIVEIS</sequence>
<feature type="coiled-coil region" evidence="1">
    <location>
        <begin position="11"/>
        <end position="38"/>
    </location>
</feature>
<accession>A0ABD1U387</accession>
<reference evidence="3" key="1">
    <citation type="submission" date="2024-07" db="EMBL/GenBank/DDBJ databases">
        <title>Two chromosome-level genome assemblies of Korean endemic species Abeliophyllum distichum and Forsythia ovata (Oleaceae).</title>
        <authorList>
            <person name="Jang H."/>
        </authorList>
    </citation>
    <scope>NUCLEOTIDE SEQUENCE [LARGE SCALE GENOMIC DNA]</scope>
</reference>
<dbReference type="AlphaFoldDB" id="A0ABD1U387"/>
<evidence type="ECO:0000256" key="1">
    <source>
        <dbReference type="SAM" id="Coils"/>
    </source>
</evidence>
<evidence type="ECO:0000313" key="3">
    <source>
        <dbReference type="Proteomes" id="UP001604336"/>
    </source>
</evidence>